<evidence type="ECO:0000313" key="5">
    <source>
        <dbReference type="Proteomes" id="UP000032633"/>
    </source>
</evidence>
<dbReference type="STRING" id="1126833.VN24_14515"/>
<dbReference type="EMBL" id="CP011058">
    <property type="protein sequence ID" value="AJY75554.1"/>
    <property type="molecule type" value="Genomic_DNA"/>
</dbReference>
<dbReference type="KEGG" id="pbj:VN24_14515"/>
<name>A0A0D5NJK2_9BACL</name>
<reference evidence="4 5" key="1">
    <citation type="journal article" date="2015" name="J. Biotechnol.">
        <title>Complete genome sequence of Paenibacillus beijingensis 7188(T) (=DSM 24997(T)), a novel rhizobacterium from jujube garden soil.</title>
        <authorList>
            <person name="Kwak Y."/>
            <person name="Shin J.H."/>
        </authorList>
    </citation>
    <scope>NUCLEOTIDE SEQUENCE [LARGE SCALE GENOMIC DNA]</scope>
    <source>
        <strain evidence="4 5">DSM 24997</strain>
    </source>
</reference>
<dbReference type="InterPro" id="IPR020904">
    <property type="entry name" value="Sc_DH/Rdtase_CS"/>
</dbReference>
<organism evidence="4 5">
    <name type="scientific">Paenibacillus beijingensis</name>
    <dbReference type="NCBI Taxonomy" id="1126833"/>
    <lineage>
        <taxon>Bacteria</taxon>
        <taxon>Bacillati</taxon>
        <taxon>Bacillota</taxon>
        <taxon>Bacilli</taxon>
        <taxon>Bacillales</taxon>
        <taxon>Paenibacillaceae</taxon>
        <taxon>Paenibacillus</taxon>
    </lineage>
</organism>
<dbReference type="OrthoDB" id="9775296at2"/>
<evidence type="ECO:0000256" key="1">
    <source>
        <dbReference type="ARBA" id="ARBA00006484"/>
    </source>
</evidence>
<keyword evidence="5" id="KW-1185">Reference proteome</keyword>
<proteinExistence type="inferred from homology"/>
<dbReference type="InterPro" id="IPR051911">
    <property type="entry name" value="SDR_oxidoreductase"/>
</dbReference>
<accession>A0A0D5NJK2</accession>
<dbReference type="SUPFAM" id="SSF51735">
    <property type="entry name" value="NAD(P)-binding Rossmann-fold domains"/>
    <property type="match status" value="1"/>
</dbReference>
<dbReference type="GO" id="GO:0016491">
    <property type="term" value="F:oxidoreductase activity"/>
    <property type="evidence" value="ECO:0007669"/>
    <property type="project" value="UniProtKB-KW"/>
</dbReference>
<evidence type="ECO:0000256" key="3">
    <source>
        <dbReference type="RuleBase" id="RU000363"/>
    </source>
</evidence>
<dbReference type="PATRIC" id="fig|1126833.4.peg.3172"/>
<dbReference type="PANTHER" id="PTHR43976:SF16">
    <property type="entry name" value="SHORT-CHAIN DEHYDROGENASE_REDUCTASE FAMILY PROTEIN"/>
    <property type="match status" value="1"/>
</dbReference>
<dbReference type="HOGENOM" id="CLU_010194_2_9_9"/>
<gene>
    <name evidence="4" type="ORF">VN24_14515</name>
</gene>
<evidence type="ECO:0000313" key="4">
    <source>
        <dbReference type="EMBL" id="AJY75554.1"/>
    </source>
</evidence>
<dbReference type="PRINTS" id="PR00080">
    <property type="entry name" value="SDRFAMILY"/>
</dbReference>
<protein>
    <submittedName>
        <fullName evidence="4">Short-chain dehydrogenase</fullName>
    </submittedName>
</protein>
<comment type="similarity">
    <text evidence="1 3">Belongs to the short-chain dehydrogenases/reductases (SDR) family.</text>
</comment>
<dbReference type="InterPro" id="IPR036291">
    <property type="entry name" value="NAD(P)-bd_dom_sf"/>
</dbReference>
<dbReference type="Gene3D" id="3.40.50.720">
    <property type="entry name" value="NAD(P)-binding Rossmann-like Domain"/>
    <property type="match status" value="1"/>
</dbReference>
<keyword evidence="2" id="KW-0560">Oxidoreductase</keyword>
<evidence type="ECO:0000256" key="2">
    <source>
        <dbReference type="ARBA" id="ARBA00023002"/>
    </source>
</evidence>
<dbReference type="RefSeq" id="WP_045670983.1">
    <property type="nucleotide sequence ID" value="NZ_CP011058.1"/>
</dbReference>
<dbReference type="InterPro" id="IPR002347">
    <property type="entry name" value="SDR_fam"/>
</dbReference>
<dbReference type="Pfam" id="PF00106">
    <property type="entry name" value="adh_short"/>
    <property type="match status" value="1"/>
</dbReference>
<dbReference type="AlphaFoldDB" id="A0A0D5NJK2"/>
<sequence length="278" mass="30762">MSRVICITGASSGIGLATALLFAEEGWTVYAGTRNIERDQQKYIHGNLNFVDIDVTNQDTIERAIQIIDQYHGRLDLLFCNAGFGYVKALNQTEIKDVQKVFDTNVYGVIRTIREAFPLMRKAGGGHIVVTSSISGLVGQALNEIYCASKFALEGLIESLATYYKPYFNIDVTLIEPGAINTNFSHTVMSQIAANGGIAEDEFKPVFDAFISTFGSVNADPQSPESVAKVVLELTRLEEKPLRIRTSDEAERFVRYKVENDPSGLNCLYETRNIQLGL</sequence>
<dbReference type="PRINTS" id="PR00081">
    <property type="entry name" value="GDHRDH"/>
</dbReference>
<reference evidence="5" key="2">
    <citation type="submission" date="2015-03" db="EMBL/GenBank/DDBJ databases">
        <title>Genome sequence of Paenibacillus beijingensis strain DSM 24997T.</title>
        <authorList>
            <person name="Kwak Y."/>
            <person name="Shin J.-H."/>
        </authorList>
    </citation>
    <scope>NUCLEOTIDE SEQUENCE [LARGE SCALE GENOMIC DNA]</scope>
    <source>
        <strain evidence="5">DSM 24997</strain>
    </source>
</reference>
<dbReference type="PANTHER" id="PTHR43976">
    <property type="entry name" value="SHORT CHAIN DEHYDROGENASE"/>
    <property type="match status" value="1"/>
</dbReference>
<dbReference type="Proteomes" id="UP000032633">
    <property type="component" value="Chromosome"/>
</dbReference>
<dbReference type="PROSITE" id="PS00061">
    <property type="entry name" value="ADH_SHORT"/>
    <property type="match status" value="1"/>
</dbReference>
<dbReference type="CDD" id="cd05374">
    <property type="entry name" value="17beta-HSD-like_SDR_c"/>
    <property type="match status" value="1"/>
</dbReference>